<proteinExistence type="predicted"/>
<dbReference type="Proteomes" id="UP000189739">
    <property type="component" value="Unassembled WGS sequence"/>
</dbReference>
<evidence type="ECO:0000313" key="2">
    <source>
        <dbReference type="Proteomes" id="UP000189739"/>
    </source>
</evidence>
<reference evidence="1 2" key="1">
    <citation type="submission" date="2016-07" db="EMBL/GenBank/DDBJ databases">
        <title>Genomic analysis of zinc-resistant bacterium Mucilaginibacter pedocola TBZ30.</title>
        <authorList>
            <person name="Huang J."/>
            <person name="Tang J."/>
        </authorList>
    </citation>
    <scope>NUCLEOTIDE SEQUENCE [LARGE SCALE GENOMIC DNA]</scope>
    <source>
        <strain evidence="1 2">TBZ30</strain>
    </source>
</reference>
<keyword evidence="2" id="KW-1185">Reference proteome</keyword>
<name>A0A1S9PGS4_9SPHI</name>
<gene>
    <name evidence="1" type="ORF">BC343_06280</name>
</gene>
<dbReference type="STRING" id="1792845.BC343_06280"/>
<evidence type="ECO:0000313" key="1">
    <source>
        <dbReference type="EMBL" id="OOQ59758.1"/>
    </source>
</evidence>
<organism evidence="1 2">
    <name type="scientific">Mucilaginibacter pedocola</name>
    <dbReference type="NCBI Taxonomy" id="1792845"/>
    <lineage>
        <taxon>Bacteria</taxon>
        <taxon>Pseudomonadati</taxon>
        <taxon>Bacteroidota</taxon>
        <taxon>Sphingobacteriia</taxon>
        <taxon>Sphingobacteriales</taxon>
        <taxon>Sphingobacteriaceae</taxon>
        <taxon>Mucilaginibacter</taxon>
    </lineage>
</organism>
<dbReference type="PROSITE" id="PS51257">
    <property type="entry name" value="PROKAR_LIPOPROTEIN"/>
    <property type="match status" value="1"/>
</dbReference>
<dbReference type="AlphaFoldDB" id="A0A1S9PGS4"/>
<comment type="caution">
    <text evidence="1">The sequence shown here is derived from an EMBL/GenBank/DDBJ whole genome shotgun (WGS) entry which is preliminary data.</text>
</comment>
<accession>A0A1S9PGS4</accession>
<sequence length="277" mass="31671">MHIMIKTYKIIYLAAILPILLLYSCQKDGVHITPTIKAINKNFSISGFVLGDTLEQYFDGVKMRDYYGQVRVTYNQNQMAFVTDEVNMELRKKSTGETVYRQKFSIKDEENVVPKFYFNGLQFSNGYTYPAPQGDDYTANFYVDKKGGAGLVDINIEVLEYYYDSTKPDPIVVVNTTVLPLAQNVKPGEWTPYVKMPVPVATPQQSGTDLYPIVVVRDAQTKEYYVNKNRDYSTINMELPYDGVSPGKVQSMYMNKKPADANSFFLEYLDLVQLFPQ</sequence>
<protein>
    <submittedName>
        <fullName evidence="1">Uncharacterized protein</fullName>
    </submittedName>
</protein>
<dbReference type="EMBL" id="MBTF01000012">
    <property type="protein sequence ID" value="OOQ59758.1"/>
    <property type="molecule type" value="Genomic_DNA"/>
</dbReference>